<dbReference type="EMBL" id="JXTC01000439">
    <property type="protein sequence ID" value="PON53868.1"/>
    <property type="molecule type" value="Genomic_DNA"/>
</dbReference>
<feature type="non-terminal residue" evidence="1">
    <location>
        <position position="84"/>
    </location>
</feature>
<gene>
    <name evidence="1" type="ORF">TorRG33x02_304010</name>
</gene>
<evidence type="ECO:0000313" key="1">
    <source>
        <dbReference type="EMBL" id="PON53868.1"/>
    </source>
</evidence>
<dbReference type="InParanoid" id="A0A2P5BYI8"/>
<protein>
    <submittedName>
        <fullName evidence="1">Uncharacterized protein</fullName>
    </submittedName>
</protein>
<evidence type="ECO:0000313" key="2">
    <source>
        <dbReference type="Proteomes" id="UP000237000"/>
    </source>
</evidence>
<comment type="caution">
    <text evidence="1">The sequence shown here is derived from an EMBL/GenBank/DDBJ whole genome shotgun (WGS) entry which is preliminary data.</text>
</comment>
<name>A0A2P5BYI8_TREOI</name>
<sequence>MRVRRNVRSKSRSLNLRQLFEEKGRNPLPIKFDKVRGTWRPVDDYQKYFLRLIGVLVRQNVDPWYKNWKSVPTEQKWKIIPIVE</sequence>
<dbReference type="Proteomes" id="UP000237000">
    <property type="component" value="Unassembled WGS sequence"/>
</dbReference>
<proteinExistence type="predicted"/>
<dbReference type="OrthoDB" id="10551456at2759"/>
<dbReference type="AlphaFoldDB" id="A0A2P5BYI8"/>
<accession>A0A2P5BYI8</accession>
<organism evidence="1 2">
    <name type="scientific">Trema orientale</name>
    <name type="common">Charcoal tree</name>
    <name type="synonym">Celtis orientalis</name>
    <dbReference type="NCBI Taxonomy" id="63057"/>
    <lineage>
        <taxon>Eukaryota</taxon>
        <taxon>Viridiplantae</taxon>
        <taxon>Streptophyta</taxon>
        <taxon>Embryophyta</taxon>
        <taxon>Tracheophyta</taxon>
        <taxon>Spermatophyta</taxon>
        <taxon>Magnoliopsida</taxon>
        <taxon>eudicotyledons</taxon>
        <taxon>Gunneridae</taxon>
        <taxon>Pentapetalae</taxon>
        <taxon>rosids</taxon>
        <taxon>fabids</taxon>
        <taxon>Rosales</taxon>
        <taxon>Cannabaceae</taxon>
        <taxon>Trema</taxon>
    </lineage>
</organism>
<reference evidence="2" key="1">
    <citation type="submission" date="2016-06" db="EMBL/GenBank/DDBJ databases">
        <title>Parallel loss of symbiosis genes in relatives of nitrogen-fixing non-legume Parasponia.</title>
        <authorList>
            <person name="Van Velzen R."/>
            <person name="Holmer R."/>
            <person name="Bu F."/>
            <person name="Rutten L."/>
            <person name="Van Zeijl A."/>
            <person name="Liu W."/>
            <person name="Santuari L."/>
            <person name="Cao Q."/>
            <person name="Sharma T."/>
            <person name="Shen D."/>
            <person name="Roswanjaya Y."/>
            <person name="Wardhani T."/>
            <person name="Kalhor M.S."/>
            <person name="Jansen J."/>
            <person name="Van den Hoogen J."/>
            <person name="Gungor B."/>
            <person name="Hartog M."/>
            <person name="Hontelez J."/>
            <person name="Verver J."/>
            <person name="Yang W.-C."/>
            <person name="Schijlen E."/>
            <person name="Repin R."/>
            <person name="Schilthuizen M."/>
            <person name="Schranz E."/>
            <person name="Heidstra R."/>
            <person name="Miyata K."/>
            <person name="Fedorova E."/>
            <person name="Kohlen W."/>
            <person name="Bisseling T."/>
            <person name="Smit S."/>
            <person name="Geurts R."/>
        </authorList>
    </citation>
    <scope>NUCLEOTIDE SEQUENCE [LARGE SCALE GENOMIC DNA]</scope>
    <source>
        <strain evidence="2">cv. RG33-2</strain>
    </source>
</reference>
<keyword evidence="2" id="KW-1185">Reference proteome</keyword>